<proteinExistence type="predicted"/>
<dbReference type="PANTHER" id="PTHR31286:SF167">
    <property type="entry name" value="OS09G0268800 PROTEIN"/>
    <property type="match status" value="1"/>
</dbReference>
<evidence type="ECO:0008006" key="6">
    <source>
        <dbReference type="Google" id="ProtNLM"/>
    </source>
</evidence>
<evidence type="ECO:0000256" key="1">
    <source>
        <dbReference type="SAM" id="MobiDB-lite"/>
    </source>
</evidence>
<feature type="region of interest" description="Disordered" evidence="1">
    <location>
        <begin position="258"/>
        <end position="298"/>
    </location>
</feature>
<dbReference type="AlphaFoldDB" id="A0AAW2BSK6"/>
<evidence type="ECO:0000313" key="4">
    <source>
        <dbReference type="EMBL" id="KAK9987030.1"/>
    </source>
</evidence>
<dbReference type="InterPro" id="IPR025836">
    <property type="entry name" value="Zn_knuckle_CX2CX4HX4C"/>
</dbReference>
<dbReference type="InterPro" id="IPR040256">
    <property type="entry name" value="At4g02000-like"/>
</dbReference>
<feature type="compositionally biased region" description="Polar residues" evidence="1">
    <location>
        <begin position="260"/>
        <end position="278"/>
    </location>
</feature>
<protein>
    <recommendedName>
        <fullName evidence="6">CCHC-type domain-containing protein</fullName>
    </recommendedName>
</protein>
<dbReference type="Pfam" id="PF14392">
    <property type="entry name" value="zf-CCHC_4"/>
    <property type="match status" value="1"/>
</dbReference>
<sequence>MEDLAHSWTRLSLSEREGPGCCLMPEESVKTFSIAASFLTKRALNANAIARTFTPLWRAMRGFKIQHIGDHKILFSFEDKEDVDRIMGSKPRSFDKHLVVLQRYDNDRPLEDIKHDRTTFWVQVHRLPLRCMTIEAAEKVCGVVGEVIKQSDSKFYDGGNFIRVKVSVDITMPLCRGRNITLKDDKQVSFKYKRLPNICYWCGRLMHDDRDCEIWIESEGTLKNDQKEFGPSLRSPPFVVSKKNTIVVPGYYSMRKTTMKGRQTSQPMNEEQPDQQNQSGGGTNTKGDPNGSDRYMQGSVTHSMCNSQIGINPCDHACPVSSQPLMSNLNGMSSCPNGNESVFKEMNEVPQKSKRSEMSPDTFGIPK</sequence>
<gene>
    <name evidence="4" type="ORF">SO802_031981</name>
</gene>
<comment type="caution">
    <text evidence="4">The sequence shown here is derived from an EMBL/GenBank/DDBJ whole genome shotgun (WGS) entry which is preliminary data.</text>
</comment>
<name>A0AAW2BSK6_9ROSI</name>
<accession>A0AAW2BSK6</accession>
<dbReference type="PANTHER" id="PTHR31286">
    <property type="entry name" value="GLYCINE-RICH CELL WALL STRUCTURAL PROTEIN 1.8-LIKE"/>
    <property type="match status" value="1"/>
</dbReference>
<evidence type="ECO:0000313" key="5">
    <source>
        <dbReference type="Proteomes" id="UP001459277"/>
    </source>
</evidence>
<feature type="domain" description="DUF4283" evidence="2">
    <location>
        <begin position="33"/>
        <end position="106"/>
    </location>
</feature>
<dbReference type="InterPro" id="IPR025558">
    <property type="entry name" value="DUF4283"/>
</dbReference>
<reference evidence="4 5" key="1">
    <citation type="submission" date="2024-01" db="EMBL/GenBank/DDBJ databases">
        <title>A telomere-to-telomere, gap-free genome of sweet tea (Lithocarpus litseifolius).</title>
        <authorList>
            <person name="Zhou J."/>
        </authorList>
    </citation>
    <scope>NUCLEOTIDE SEQUENCE [LARGE SCALE GENOMIC DNA]</scope>
    <source>
        <strain evidence="4">Zhou-2022a</strain>
        <tissue evidence="4">Leaf</tissue>
    </source>
</reference>
<evidence type="ECO:0000259" key="2">
    <source>
        <dbReference type="Pfam" id="PF14111"/>
    </source>
</evidence>
<keyword evidence="5" id="KW-1185">Reference proteome</keyword>
<feature type="region of interest" description="Disordered" evidence="1">
    <location>
        <begin position="346"/>
        <end position="367"/>
    </location>
</feature>
<dbReference type="Proteomes" id="UP001459277">
    <property type="component" value="Unassembled WGS sequence"/>
</dbReference>
<evidence type="ECO:0000259" key="3">
    <source>
        <dbReference type="Pfam" id="PF14392"/>
    </source>
</evidence>
<dbReference type="EMBL" id="JAZDWU010000011">
    <property type="protein sequence ID" value="KAK9987030.1"/>
    <property type="molecule type" value="Genomic_DNA"/>
</dbReference>
<feature type="domain" description="Zinc knuckle CX2CX4HX4C" evidence="3">
    <location>
        <begin position="168"/>
        <end position="213"/>
    </location>
</feature>
<organism evidence="4 5">
    <name type="scientific">Lithocarpus litseifolius</name>
    <dbReference type="NCBI Taxonomy" id="425828"/>
    <lineage>
        <taxon>Eukaryota</taxon>
        <taxon>Viridiplantae</taxon>
        <taxon>Streptophyta</taxon>
        <taxon>Embryophyta</taxon>
        <taxon>Tracheophyta</taxon>
        <taxon>Spermatophyta</taxon>
        <taxon>Magnoliopsida</taxon>
        <taxon>eudicotyledons</taxon>
        <taxon>Gunneridae</taxon>
        <taxon>Pentapetalae</taxon>
        <taxon>rosids</taxon>
        <taxon>fabids</taxon>
        <taxon>Fagales</taxon>
        <taxon>Fagaceae</taxon>
        <taxon>Lithocarpus</taxon>
    </lineage>
</organism>
<dbReference type="Pfam" id="PF14111">
    <property type="entry name" value="DUF4283"/>
    <property type="match status" value="1"/>
</dbReference>